<dbReference type="Pfam" id="PF12796">
    <property type="entry name" value="Ank_2"/>
    <property type="match status" value="1"/>
</dbReference>
<dbReference type="SUPFAM" id="SSF48403">
    <property type="entry name" value="Ankyrin repeat"/>
    <property type="match status" value="1"/>
</dbReference>
<dbReference type="PROSITE" id="PS50088">
    <property type="entry name" value="ANK_REPEAT"/>
    <property type="match status" value="1"/>
</dbReference>
<dbReference type="InterPro" id="IPR036770">
    <property type="entry name" value="Ankyrin_rpt-contain_sf"/>
</dbReference>
<keyword evidence="1" id="KW-0677">Repeat</keyword>
<name>A0A7S4C165_CHRCT</name>
<dbReference type="EMBL" id="HBIZ01057349">
    <property type="protein sequence ID" value="CAE0783525.1"/>
    <property type="molecule type" value="Transcribed_RNA"/>
</dbReference>
<dbReference type="InterPro" id="IPR002110">
    <property type="entry name" value="Ankyrin_rpt"/>
</dbReference>
<evidence type="ECO:0000256" key="1">
    <source>
        <dbReference type="ARBA" id="ARBA00022737"/>
    </source>
</evidence>
<feature type="repeat" description="ANK" evidence="3">
    <location>
        <begin position="34"/>
        <end position="66"/>
    </location>
</feature>
<evidence type="ECO:0000256" key="3">
    <source>
        <dbReference type="PROSITE-ProRule" id="PRU00023"/>
    </source>
</evidence>
<dbReference type="PANTHER" id="PTHR24173">
    <property type="entry name" value="ANKYRIN REPEAT CONTAINING"/>
    <property type="match status" value="1"/>
</dbReference>
<dbReference type="SMART" id="SM00248">
    <property type="entry name" value="ANK"/>
    <property type="match status" value="2"/>
</dbReference>
<dbReference type="Gene3D" id="1.25.40.20">
    <property type="entry name" value="Ankyrin repeat-containing domain"/>
    <property type="match status" value="1"/>
</dbReference>
<keyword evidence="2 3" id="KW-0040">ANK repeat</keyword>
<organism evidence="4">
    <name type="scientific">Chrysotila carterae</name>
    <name type="common">Marine alga</name>
    <name type="synonym">Syracosphaera carterae</name>
    <dbReference type="NCBI Taxonomy" id="13221"/>
    <lineage>
        <taxon>Eukaryota</taxon>
        <taxon>Haptista</taxon>
        <taxon>Haptophyta</taxon>
        <taxon>Prymnesiophyceae</taxon>
        <taxon>Isochrysidales</taxon>
        <taxon>Isochrysidaceae</taxon>
        <taxon>Chrysotila</taxon>
    </lineage>
</organism>
<dbReference type="AlphaFoldDB" id="A0A7S4C165"/>
<sequence>MAMYYEAAARFDQDKAPLLKLVNEGHDLTRKDRDGMTLLHHACFEGHGEAAKILVDAGVPLEVQDRNGRTPLHLACMMAGKSSRGSDHIQIAAYLQQSGAAAVTQDKYGHTPLSYMPQAAKRVGLDVPVNSGYSAMWAMEKVSVDSSVLKGSVAQAVKVHAEE</sequence>
<dbReference type="PROSITE" id="PS50297">
    <property type="entry name" value="ANK_REP_REGION"/>
    <property type="match status" value="1"/>
</dbReference>
<reference evidence="4" key="1">
    <citation type="submission" date="2021-01" db="EMBL/GenBank/DDBJ databases">
        <authorList>
            <person name="Corre E."/>
            <person name="Pelletier E."/>
            <person name="Niang G."/>
            <person name="Scheremetjew M."/>
            <person name="Finn R."/>
            <person name="Kale V."/>
            <person name="Holt S."/>
            <person name="Cochrane G."/>
            <person name="Meng A."/>
            <person name="Brown T."/>
            <person name="Cohen L."/>
        </authorList>
    </citation>
    <scope>NUCLEOTIDE SEQUENCE</scope>
    <source>
        <strain evidence="4">CCMP645</strain>
    </source>
</reference>
<proteinExistence type="predicted"/>
<dbReference type="PANTHER" id="PTHR24173:SF74">
    <property type="entry name" value="ANKYRIN REPEAT DOMAIN-CONTAINING PROTEIN 16"/>
    <property type="match status" value="1"/>
</dbReference>
<accession>A0A7S4C165</accession>
<evidence type="ECO:0000313" key="4">
    <source>
        <dbReference type="EMBL" id="CAE0783525.1"/>
    </source>
</evidence>
<gene>
    <name evidence="4" type="ORF">PCAR00345_LOCUS36229</name>
</gene>
<evidence type="ECO:0000256" key="2">
    <source>
        <dbReference type="ARBA" id="ARBA00023043"/>
    </source>
</evidence>
<protein>
    <submittedName>
        <fullName evidence="4">Uncharacterized protein</fullName>
    </submittedName>
</protein>